<evidence type="ECO:0000313" key="2">
    <source>
        <dbReference type="Proteomes" id="UP001447188"/>
    </source>
</evidence>
<organism evidence="1 2">
    <name type="scientific">Discina gigas</name>
    <dbReference type="NCBI Taxonomy" id="1032678"/>
    <lineage>
        <taxon>Eukaryota</taxon>
        <taxon>Fungi</taxon>
        <taxon>Dikarya</taxon>
        <taxon>Ascomycota</taxon>
        <taxon>Pezizomycotina</taxon>
        <taxon>Pezizomycetes</taxon>
        <taxon>Pezizales</taxon>
        <taxon>Discinaceae</taxon>
        <taxon>Discina</taxon>
    </lineage>
</organism>
<sequence length="155" mass="17411">MGNYNHTETPLPLPRKPNPAMTHFVTLLSHIAHSEQSLISLRNETQSESALLAAYFSSAASTLESLKPLTLPIATPNPTPAQVRSRQTAVEARRQKWSEMEAMQSWRGKVERLGENVRRREEVEMRLRGLLREVGECLLEREALAVEGGRVDALL</sequence>
<dbReference type="EMBL" id="JBBBZM010000107">
    <property type="protein sequence ID" value="KAL0633973.1"/>
    <property type="molecule type" value="Genomic_DNA"/>
</dbReference>
<evidence type="ECO:0000313" key="1">
    <source>
        <dbReference type="EMBL" id="KAL0633973.1"/>
    </source>
</evidence>
<keyword evidence="2" id="KW-1185">Reference proteome</keyword>
<accession>A0ABR3GDC7</accession>
<proteinExistence type="predicted"/>
<comment type="caution">
    <text evidence="1">The sequence shown here is derived from an EMBL/GenBank/DDBJ whole genome shotgun (WGS) entry which is preliminary data.</text>
</comment>
<name>A0ABR3GDC7_9PEZI</name>
<gene>
    <name evidence="1" type="ORF">Q9L58_007073</name>
</gene>
<reference evidence="1 2" key="1">
    <citation type="submission" date="2024-02" db="EMBL/GenBank/DDBJ databases">
        <title>Discinaceae phylogenomics.</title>
        <authorList>
            <person name="Dirks A.C."/>
            <person name="James T.Y."/>
        </authorList>
    </citation>
    <scope>NUCLEOTIDE SEQUENCE [LARGE SCALE GENOMIC DNA]</scope>
    <source>
        <strain evidence="1 2">ACD0624</strain>
    </source>
</reference>
<dbReference type="Proteomes" id="UP001447188">
    <property type="component" value="Unassembled WGS sequence"/>
</dbReference>
<protein>
    <submittedName>
        <fullName evidence="1">Uncharacterized protein</fullName>
    </submittedName>
</protein>